<evidence type="ECO:0000256" key="1">
    <source>
        <dbReference type="SAM" id="MobiDB-lite"/>
    </source>
</evidence>
<dbReference type="AlphaFoldDB" id="A0A2S7TWI2"/>
<keyword evidence="3" id="KW-1185">Reference proteome</keyword>
<comment type="caution">
    <text evidence="2">The sequence shown here is derived from an EMBL/GenBank/DDBJ whole genome shotgun (WGS) entry which is preliminary data.</text>
</comment>
<name>A0A2S7TWI2_9BACT</name>
<evidence type="ECO:0000313" key="2">
    <source>
        <dbReference type="EMBL" id="PQJ27105.1"/>
    </source>
</evidence>
<sequence length="71" mass="8307">METKIGYADQGGDDCRDRAKSPRKRYSGEIRKWVRDYIDTKETRWVILDGDIQPSGLGIDLQRKMAYDKKL</sequence>
<protein>
    <submittedName>
        <fullName evidence="2">Uncharacterized protein</fullName>
    </submittedName>
</protein>
<dbReference type="Proteomes" id="UP000239907">
    <property type="component" value="Unassembled WGS sequence"/>
</dbReference>
<evidence type="ECO:0000313" key="3">
    <source>
        <dbReference type="Proteomes" id="UP000239907"/>
    </source>
</evidence>
<dbReference type="EMBL" id="MQWA01000001">
    <property type="protein sequence ID" value="PQJ27105.1"/>
    <property type="molecule type" value="Genomic_DNA"/>
</dbReference>
<feature type="region of interest" description="Disordered" evidence="1">
    <location>
        <begin position="1"/>
        <end position="21"/>
    </location>
</feature>
<reference evidence="2 3" key="1">
    <citation type="submission" date="2016-12" db="EMBL/GenBank/DDBJ databases">
        <title>Study of bacterial adaptation to deep sea.</title>
        <authorList>
            <person name="Song J."/>
            <person name="Yoshizawa S."/>
            <person name="Kogure K."/>
        </authorList>
    </citation>
    <scope>NUCLEOTIDE SEQUENCE [LARGE SCALE GENOMIC DNA]</scope>
    <source>
        <strain evidence="2 3">SAORIC-165</strain>
    </source>
</reference>
<gene>
    <name evidence="2" type="ORF">BSZ32_00365</name>
</gene>
<accession>A0A2S7TWI2</accession>
<organism evidence="2 3">
    <name type="scientific">Rubritalea profundi</name>
    <dbReference type="NCBI Taxonomy" id="1658618"/>
    <lineage>
        <taxon>Bacteria</taxon>
        <taxon>Pseudomonadati</taxon>
        <taxon>Verrucomicrobiota</taxon>
        <taxon>Verrucomicrobiia</taxon>
        <taxon>Verrucomicrobiales</taxon>
        <taxon>Rubritaleaceae</taxon>
        <taxon>Rubritalea</taxon>
    </lineage>
</organism>
<proteinExistence type="predicted"/>